<dbReference type="RefSeq" id="WP_248476175.1">
    <property type="nucleotide sequence ID" value="NZ_JALPRF010000001.1"/>
</dbReference>
<protein>
    <recommendedName>
        <fullName evidence="4">PorT family protein</fullName>
    </recommendedName>
</protein>
<gene>
    <name evidence="2" type="ORF">M0L20_06280</name>
</gene>
<evidence type="ECO:0000313" key="2">
    <source>
        <dbReference type="EMBL" id="MCK8491453.1"/>
    </source>
</evidence>
<comment type="caution">
    <text evidence="2">The sequence shown here is derived from an EMBL/GenBank/DDBJ whole genome shotgun (WGS) entry which is preliminary data.</text>
</comment>
<dbReference type="Proteomes" id="UP001202180">
    <property type="component" value="Unassembled WGS sequence"/>
</dbReference>
<feature type="region of interest" description="Disordered" evidence="1">
    <location>
        <begin position="245"/>
        <end position="272"/>
    </location>
</feature>
<dbReference type="EMBL" id="JALPRF010000001">
    <property type="protein sequence ID" value="MCK8491453.1"/>
    <property type="molecule type" value="Genomic_DNA"/>
</dbReference>
<keyword evidence="3" id="KW-1185">Reference proteome</keyword>
<reference evidence="2 3" key="1">
    <citation type="submission" date="2022-04" db="EMBL/GenBank/DDBJ databases">
        <title>Spirosoma sp. strain RP8 genome sequencing and assembly.</title>
        <authorList>
            <person name="Jung Y."/>
        </authorList>
    </citation>
    <scope>NUCLEOTIDE SEQUENCE [LARGE SCALE GENOMIC DNA]</scope>
    <source>
        <strain evidence="2 3">RP8</strain>
    </source>
</reference>
<name>A0ABT0HIG8_9BACT</name>
<evidence type="ECO:0008006" key="4">
    <source>
        <dbReference type="Google" id="ProtNLM"/>
    </source>
</evidence>
<evidence type="ECO:0000256" key="1">
    <source>
        <dbReference type="SAM" id="MobiDB-lite"/>
    </source>
</evidence>
<feature type="compositionally biased region" description="Polar residues" evidence="1">
    <location>
        <begin position="103"/>
        <end position="116"/>
    </location>
</feature>
<organism evidence="2 3">
    <name type="scientific">Spirosoma liriopis</name>
    <dbReference type="NCBI Taxonomy" id="2937440"/>
    <lineage>
        <taxon>Bacteria</taxon>
        <taxon>Pseudomonadati</taxon>
        <taxon>Bacteroidota</taxon>
        <taxon>Cytophagia</taxon>
        <taxon>Cytophagales</taxon>
        <taxon>Cytophagaceae</taxon>
        <taxon>Spirosoma</taxon>
    </lineage>
</organism>
<feature type="compositionally biased region" description="Polar residues" evidence="1">
    <location>
        <begin position="251"/>
        <end position="267"/>
    </location>
</feature>
<feature type="region of interest" description="Disordered" evidence="1">
    <location>
        <begin position="77"/>
        <end position="124"/>
    </location>
</feature>
<sequence length="515" mass="56409">MQELTDDQLDGLFRKSAEEFDAPFDPAAWEGLKDQLDERDRTAFWKKWLPWGIPLLLLLLTGGGWYTYKNVERPAVSQSVVPSAGRESASSITKAKQPDAVATRSTKTESIGTKRTQAAVPATATEPAPVAITSATTGRVIADKPVKKVSKNTERVATERTVTAYREKPALGGKKLIAGTTMRSEPSTTTADAFGRRLRKTRRKTNFTPGSTFVDRYGRGVAATTATPDYPAKAAVSLGERRAKKSIEEASLTNSNATGSPSMSEGNAPTPATLPTIAELAIRPGKWSKLPESMDREVAYNQPYKAVSVPNSAPVRGLSVRLAVAPDLSAIGLHNFSRPGTNVGMLLEYRIASRWSVQAGVIRSTKVYGATPDQYNTEMVWPKWNVQPVGVDGVCTLLDIPVNVRFDIALRPRQDNRLPPSRWFVSGGVTSYVMLQEDYTYKYPPHTYNQPTQISTRTGGYGFSQLNLSVGYERALSRRLSWQVEPFIKAPVKGVGAYKINLLSTGAFLSLRYKL</sequence>
<evidence type="ECO:0000313" key="3">
    <source>
        <dbReference type="Proteomes" id="UP001202180"/>
    </source>
</evidence>
<accession>A0ABT0HIG8</accession>
<proteinExistence type="predicted"/>